<dbReference type="Gene3D" id="1.20.58.1480">
    <property type="match status" value="1"/>
</dbReference>
<evidence type="ECO:0000313" key="2">
    <source>
        <dbReference type="EMBL" id="SFC04147.1"/>
    </source>
</evidence>
<dbReference type="SMART" id="SM00464">
    <property type="entry name" value="LON"/>
    <property type="match status" value="1"/>
</dbReference>
<reference evidence="2 3" key="1">
    <citation type="submission" date="2016-10" db="EMBL/GenBank/DDBJ databases">
        <authorList>
            <person name="de Groot N.N."/>
        </authorList>
    </citation>
    <scope>NUCLEOTIDE SEQUENCE [LARGE SCALE GENOMIC DNA]</scope>
    <source>
        <strain evidence="2 3">CGMCC 1.7056</strain>
    </source>
</reference>
<evidence type="ECO:0000259" key="1">
    <source>
        <dbReference type="PROSITE" id="PS51787"/>
    </source>
</evidence>
<dbReference type="AlphaFoldDB" id="A0A1I1FXG7"/>
<dbReference type="PANTHER" id="PTHR46732:SF8">
    <property type="entry name" value="ATP-DEPENDENT PROTEASE LA (LON) DOMAIN PROTEIN"/>
    <property type="match status" value="1"/>
</dbReference>
<dbReference type="RefSeq" id="WP_245750154.1">
    <property type="nucleotide sequence ID" value="NZ_FOLB01000003.1"/>
</dbReference>
<evidence type="ECO:0000313" key="3">
    <source>
        <dbReference type="Proteomes" id="UP000198832"/>
    </source>
</evidence>
<dbReference type="STRING" id="574651.SAMN04487968_103172"/>
<organism evidence="2 3">
    <name type="scientific">Nocardioides terrae</name>
    <dbReference type="NCBI Taxonomy" id="574651"/>
    <lineage>
        <taxon>Bacteria</taxon>
        <taxon>Bacillati</taxon>
        <taxon>Actinomycetota</taxon>
        <taxon>Actinomycetes</taxon>
        <taxon>Propionibacteriales</taxon>
        <taxon>Nocardioidaceae</taxon>
        <taxon>Nocardioides</taxon>
    </lineage>
</organism>
<dbReference type="Gene3D" id="2.30.130.40">
    <property type="entry name" value="LON domain-like"/>
    <property type="match status" value="1"/>
</dbReference>
<dbReference type="Proteomes" id="UP000198832">
    <property type="component" value="Unassembled WGS sequence"/>
</dbReference>
<protein>
    <recommendedName>
        <fullName evidence="1">Lon N-terminal domain-containing protein</fullName>
    </recommendedName>
</protein>
<proteinExistence type="predicted"/>
<dbReference type="SUPFAM" id="SSF88697">
    <property type="entry name" value="PUA domain-like"/>
    <property type="match status" value="1"/>
</dbReference>
<dbReference type="PROSITE" id="PS51787">
    <property type="entry name" value="LON_N"/>
    <property type="match status" value="1"/>
</dbReference>
<gene>
    <name evidence="2" type="ORF">SAMN04487968_103172</name>
</gene>
<feature type="domain" description="Lon N-terminal" evidence="1">
    <location>
        <begin position="5"/>
        <end position="202"/>
    </location>
</feature>
<dbReference type="PANTHER" id="PTHR46732">
    <property type="entry name" value="ATP-DEPENDENT PROTEASE LA (LON) DOMAIN PROTEIN"/>
    <property type="match status" value="1"/>
</dbReference>
<keyword evidence="3" id="KW-1185">Reference proteome</keyword>
<dbReference type="InterPro" id="IPR003111">
    <property type="entry name" value="Lon_prtase_N"/>
</dbReference>
<sequence length="224" mass="24892">MPDSPATLPMFPLNAVLFPGVSTSLHVFEDRYRALVHHLLRIEDPADRLFGSVAIREGYEVGDHGAQSLYRVGVRLQLTEADENTDGSFDIVAVGRDRIALDRLEVTGLFPRGHVTERPEPVLDVPQELLDRARATFTAYRAAVSELRPDPFSGTLPRDPEYLSWTLSACAPLPIAERQQLLEASDAGERLSLVTELLRTELRAMNVIPSLPATEVARTRWSPN</sequence>
<dbReference type="InterPro" id="IPR046336">
    <property type="entry name" value="Lon_prtase_N_sf"/>
</dbReference>
<accession>A0A1I1FXG7</accession>
<dbReference type="InterPro" id="IPR015947">
    <property type="entry name" value="PUA-like_sf"/>
</dbReference>
<name>A0A1I1FXG7_9ACTN</name>
<dbReference type="Pfam" id="PF02190">
    <property type="entry name" value="LON_substr_bdg"/>
    <property type="match status" value="1"/>
</dbReference>
<dbReference type="EMBL" id="FOLB01000003">
    <property type="protein sequence ID" value="SFC04147.1"/>
    <property type="molecule type" value="Genomic_DNA"/>
</dbReference>